<dbReference type="SUPFAM" id="SSF56784">
    <property type="entry name" value="HAD-like"/>
    <property type="match status" value="1"/>
</dbReference>
<feature type="signal peptide" evidence="1">
    <location>
        <begin position="1"/>
        <end position="22"/>
    </location>
</feature>
<feature type="chain" id="PRO_5045175175" description="LNS2/PITP domain-containing protein" evidence="1">
    <location>
        <begin position="23"/>
        <end position="326"/>
    </location>
</feature>
<dbReference type="PANTHER" id="PTHR10658">
    <property type="entry name" value="PHOSPHATIDYLINOSITOL TRANSFER PROTEIN"/>
    <property type="match status" value="1"/>
</dbReference>
<dbReference type="Pfam" id="PF24694">
    <property type="entry name" value="LNS2_PITM1-3"/>
    <property type="match status" value="1"/>
</dbReference>
<evidence type="ECO:0000256" key="1">
    <source>
        <dbReference type="SAM" id="SignalP"/>
    </source>
</evidence>
<accession>A0ABU3VW07</accession>
<dbReference type="PANTHER" id="PTHR10658:SF11">
    <property type="entry name" value="VIBRATOR, ISOFORM B"/>
    <property type="match status" value="1"/>
</dbReference>
<keyword evidence="1" id="KW-0732">Signal</keyword>
<dbReference type="InterPro" id="IPR001666">
    <property type="entry name" value="PI_transfer"/>
</dbReference>
<organism evidence="3 4">
    <name type="scientific">Marinobacter xestospongiae</name>
    <dbReference type="NCBI Taxonomy" id="994319"/>
    <lineage>
        <taxon>Bacteria</taxon>
        <taxon>Pseudomonadati</taxon>
        <taxon>Pseudomonadota</taxon>
        <taxon>Gammaproteobacteria</taxon>
        <taxon>Pseudomonadales</taxon>
        <taxon>Marinobacteraceae</taxon>
        <taxon>Marinobacter</taxon>
    </lineage>
</organism>
<feature type="domain" description="LNS2/PITP" evidence="2">
    <location>
        <begin position="159"/>
        <end position="301"/>
    </location>
</feature>
<comment type="caution">
    <text evidence="3">The sequence shown here is derived from an EMBL/GenBank/DDBJ whole genome shotgun (WGS) entry which is preliminary data.</text>
</comment>
<proteinExistence type="predicted"/>
<name>A0ABU3VW07_9GAMM</name>
<keyword evidence="4" id="KW-1185">Reference proteome</keyword>
<dbReference type="CDD" id="cd01427">
    <property type="entry name" value="HAD_like"/>
    <property type="match status" value="1"/>
</dbReference>
<dbReference type="InterPro" id="IPR036412">
    <property type="entry name" value="HAD-like_sf"/>
</dbReference>
<dbReference type="InterPro" id="IPR031315">
    <property type="entry name" value="LNS2/PITP"/>
</dbReference>
<evidence type="ECO:0000313" key="4">
    <source>
        <dbReference type="Proteomes" id="UP001269819"/>
    </source>
</evidence>
<gene>
    <name evidence="3" type="ORF">RYS15_04370</name>
</gene>
<dbReference type="Pfam" id="PF24695">
    <property type="entry name" value="PITM1-3"/>
    <property type="match status" value="1"/>
</dbReference>
<reference evidence="3 4" key="1">
    <citation type="submission" date="2023-10" db="EMBL/GenBank/DDBJ databases">
        <title>Characteristics and mechanism of a salt-tolerant marine origin heterotrophic nitrifying- aerobic denitrifying bacteria Marinobacter xestospongiae HN1.</title>
        <authorList>
            <person name="Qi R."/>
        </authorList>
    </citation>
    <scope>NUCLEOTIDE SEQUENCE [LARGE SCALE GENOMIC DNA]</scope>
    <source>
        <strain evidence="3 4">HN1</strain>
    </source>
</reference>
<dbReference type="EMBL" id="JAWIIJ010000002">
    <property type="protein sequence ID" value="MDV2077901.1"/>
    <property type="molecule type" value="Genomic_DNA"/>
</dbReference>
<sequence>MKQHLIAFTTCGLLVAGAPALADSCPDYTAPLSAPALELPDREGFRHFGNTLLSGIYRPQHMIHDAIVAAGNDATLIGKFDYDPVLHKDLEDENIRVYLYGGDMTDWQDLGRYRTDSDGKIYVPVNKAVGEYRVRMVVEGDLTTVDGYLSVVDPGRQAVLFDIDGTLTLNDFEAYADYVGIKTAQAHAYAPETVEAYRDKGYQILYLTARPYWVTSDARPWFDHYGLLPWHYHSNPYGDGPIPPNTLSFKTDYVRYLKDTVGLDIIRAYGNADTDIAAYAAAGIAKTDTWIIGRHAGEDGTQAIGDDYSYHFSTVVANTPEADCRR</sequence>
<dbReference type="Gene3D" id="3.40.50.1000">
    <property type="entry name" value="HAD superfamily/HAD-like"/>
    <property type="match status" value="1"/>
</dbReference>
<protein>
    <recommendedName>
        <fullName evidence="2">LNS2/PITP domain-containing protein</fullName>
    </recommendedName>
</protein>
<dbReference type="RefSeq" id="WP_316972766.1">
    <property type="nucleotide sequence ID" value="NZ_JAWIIJ010000002.1"/>
</dbReference>
<dbReference type="InterPro" id="IPR023214">
    <property type="entry name" value="HAD_sf"/>
</dbReference>
<evidence type="ECO:0000259" key="2">
    <source>
        <dbReference type="SMART" id="SM00775"/>
    </source>
</evidence>
<dbReference type="SMART" id="SM00775">
    <property type="entry name" value="LNS2"/>
    <property type="match status" value="1"/>
</dbReference>
<evidence type="ECO:0000313" key="3">
    <source>
        <dbReference type="EMBL" id="MDV2077901.1"/>
    </source>
</evidence>
<dbReference type="Proteomes" id="UP001269819">
    <property type="component" value="Unassembled WGS sequence"/>
</dbReference>